<evidence type="ECO:0000256" key="1">
    <source>
        <dbReference type="ARBA" id="ARBA00022723"/>
    </source>
</evidence>
<dbReference type="RefSeq" id="WP_271171726.1">
    <property type="nucleotide sequence ID" value="NZ_BSEJ01000001.1"/>
</dbReference>
<evidence type="ECO:0000313" key="3">
    <source>
        <dbReference type="EMBL" id="GLJ59993.1"/>
    </source>
</evidence>
<dbReference type="AlphaFoldDB" id="A0A9W6H0Q2"/>
<evidence type="ECO:0000313" key="4">
    <source>
        <dbReference type="Proteomes" id="UP001142462"/>
    </source>
</evidence>
<dbReference type="GO" id="GO:0046872">
    <property type="term" value="F:metal ion binding"/>
    <property type="evidence" value="ECO:0007669"/>
    <property type="project" value="UniProtKB-KW"/>
</dbReference>
<comment type="caution">
    <text evidence="3">The sequence shown here is derived from an EMBL/GenBank/DDBJ whole genome shotgun (WGS) entry which is preliminary data.</text>
</comment>
<dbReference type="GO" id="GO:0016829">
    <property type="term" value="F:lyase activity"/>
    <property type="evidence" value="ECO:0007669"/>
    <property type="project" value="UniProtKB-KW"/>
</dbReference>
<keyword evidence="1" id="KW-0479">Metal-binding</keyword>
<evidence type="ECO:0000256" key="2">
    <source>
        <dbReference type="ARBA" id="ARBA00023239"/>
    </source>
</evidence>
<proteinExistence type="predicted"/>
<accession>A0A9W6H0Q2</accession>
<keyword evidence="2" id="KW-0456">Lyase</keyword>
<sequence>MTTLIACSHGTRFEEGREAVRALVDEVRTLLPDVRVEQAFVDVEEPEVGDVVARVAADGPAVVVPLLLSTGFHTEVDIARAVAPFPHVVKAPALGPHDLLALVLEARLDEADAPEAGRRDGDHVVLAAAGSTNPASVADVEGVAARLRRVLPVPVTIGYAAGADPRIPDAVEAARAAGAARVIAASYVLAPGFFANLVRQAGADVVTAPLGADRRVAAIVAERYRDALALLPAA</sequence>
<dbReference type="InterPro" id="IPR050963">
    <property type="entry name" value="Sirohydro_Cobaltochel/CbiX"/>
</dbReference>
<gene>
    <name evidence="3" type="ORF">GCM10017576_01220</name>
</gene>
<keyword evidence="4" id="KW-1185">Reference proteome</keyword>
<reference evidence="3" key="1">
    <citation type="journal article" date="2014" name="Int. J. Syst. Evol. Microbiol.">
        <title>Complete genome sequence of Corynebacterium casei LMG S-19264T (=DSM 44701T), isolated from a smear-ripened cheese.</title>
        <authorList>
            <consortium name="US DOE Joint Genome Institute (JGI-PGF)"/>
            <person name="Walter F."/>
            <person name="Albersmeier A."/>
            <person name="Kalinowski J."/>
            <person name="Ruckert C."/>
        </authorList>
    </citation>
    <scope>NUCLEOTIDE SEQUENCE</scope>
    <source>
        <strain evidence="3">VKM Ac-1020</strain>
    </source>
</reference>
<protein>
    <recommendedName>
        <fullName evidence="5">Sirohydrochlorin ferrochelatase</fullName>
    </recommendedName>
</protein>
<dbReference type="SUPFAM" id="SSF53800">
    <property type="entry name" value="Chelatase"/>
    <property type="match status" value="1"/>
</dbReference>
<dbReference type="InterPro" id="IPR002762">
    <property type="entry name" value="CbiX-like"/>
</dbReference>
<dbReference type="PANTHER" id="PTHR33542">
    <property type="entry name" value="SIROHYDROCHLORIN FERROCHELATASE, CHLOROPLASTIC"/>
    <property type="match status" value="1"/>
</dbReference>
<dbReference type="CDD" id="cd03416">
    <property type="entry name" value="CbiX_SirB_N"/>
    <property type="match status" value="1"/>
</dbReference>
<name>A0A9W6H0Q2_9MICO</name>
<evidence type="ECO:0008006" key="5">
    <source>
        <dbReference type="Google" id="ProtNLM"/>
    </source>
</evidence>
<reference evidence="3" key="2">
    <citation type="submission" date="2023-01" db="EMBL/GenBank/DDBJ databases">
        <authorList>
            <person name="Sun Q."/>
            <person name="Evtushenko L."/>
        </authorList>
    </citation>
    <scope>NUCLEOTIDE SEQUENCE</scope>
    <source>
        <strain evidence="3">VKM Ac-1020</strain>
    </source>
</reference>
<dbReference type="PANTHER" id="PTHR33542:SF5">
    <property type="entry name" value="FERROCHELATASE CHE1"/>
    <property type="match status" value="1"/>
</dbReference>
<dbReference type="Proteomes" id="UP001142462">
    <property type="component" value="Unassembled WGS sequence"/>
</dbReference>
<dbReference type="Pfam" id="PF01903">
    <property type="entry name" value="CbiX"/>
    <property type="match status" value="2"/>
</dbReference>
<organism evidence="3 4">
    <name type="scientific">Microbacterium barkeri</name>
    <dbReference type="NCBI Taxonomy" id="33917"/>
    <lineage>
        <taxon>Bacteria</taxon>
        <taxon>Bacillati</taxon>
        <taxon>Actinomycetota</taxon>
        <taxon>Actinomycetes</taxon>
        <taxon>Micrococcales</taxon>
        <taxon>Microbacteriaceae</taxon>
        <taxon>Microbacterium</taxon>
    </lineage>
</organism>
<dbReference type="Gene3D" id="3.40.50.1400">
    <property type="match status" value="2"/>
</dbReference>
<dbReference type="EMBL" id="BSEJ01000001">
    <property type="protein sequence ID" value="GLJ59993.1"/>
    <property type="molecule type" value="Genomic_DNA"/>
</dbReference>